<dbReference type="PANTHER" id="PTHR30273">
    <property type="entry name" value="PERIPLASMIC SIGNAL SENSOR AND SIGMA FACTOR ACTIVATOR FECR-RELATED"/>
    <property type="match status" value="1"/>
</dbReference>
<gene>
    <name evidence="4" type="ORF">GCM10011379_16010</name>
</gene>
<accession>A0A917IWR4</accession>
<evidence type="ECO:0000313" key="4">
    <source>
        <dbReference type="EMBL" id="GGH64213.1"/>
    </source>
</evidence>
<name>A0A917IWR4_9BACT</name>
<proteinExistence type="predicted"/>
<organism evidence="4 5">
    <name type="scientific">Filimonas zeae</name>
    <dbReference type="NCBI Taxonomy" id="1737353"/>
    <lineage>
        <taxon>Bacteria</taxon>
        <taxon>Pseudomonadati</taxon>
        <taxon>Bacteroidota</taxon>
        <taxon>Chitinophagia</taxon>
        <taxon>Chitinophagales</taxon>
        <taxon>Chitinophagaceae</taxon>
        <taxon>Filimonas</taxon>
    </lineage>
</organism>
<reference evidence="4" key="1">
    <citation type="journal article" date="2014" name="Int. J. Syst. Evol. Microbiol.">
        <title>Complete genome sequence of Corynebacterium casei LMG S-19264T (=DSM 44701T), isolated from a smear-ripened cheese.</title>
        <authorList>
            <consortium name="US DOE Joint Genome Institute (JGI-PGF)"/>
            <person name="Walter F."/>
            <person name="Albersmeier A."/>
            <person name="Kalinowski J."/>
            <person name="Ruckert C."/>
        </authorList>
    </citation>
    <scope>NUCLEOTIDE SEQUENCE</scope>
    <source>
        <strain evidence="4">CGMCC 1.15290</strain>
    </source>
</reference>
<dbReference type="EMBL" id="BMIB01000002">
    <property type="protein sequence ID" value="GGH64213.1"/>
    <property type="molecule type" value="Genomic_DNA"/>
</dbReference>
<reference evidence="4" key="2">
    <citation type="submission" date="2020-09" db="EMBL/GenBank/DDBJ databases">
        <authorList>
            <person name="Sun Q."/>
            <person name="Zhou Y."/>
        </authorList>
    </citation>
    <scope>NUCLEOTIDE SEQUENCE</scope>
    <source>
        <strain evidence="4">CGMCC 1.15290</strain>
    </source>
</reference>
<evidence type="ECO:0000259" key="3">
    <source>
        <dbReference type="Pfam" id="PF16344"/>
    </source>
</evidence>
<evidence type="ECO:0000259" key="2">
    <source>
        <dbReference type="Pfam" id="PF04773"/>
    </source>
</evidence>
<feature type="domain" description="FecR protein" evidence="2">
    <location>
        <begin position="180"/>
        <end position="274"/>
    </location>
</feature>
<dbReference type="Gene3D" id="2.60.120.1440">
    <property type="match status" value="1"/>
</dbReference>
<dbReference type="Gene3D" id="3.55.50.30">
    <property type="match status" value="1"/>
</dbReference>
<dbReference type="InterPro" id="IPR012373">
    <property type="entry name" value="Ferrdict_sens_TM"/>
</dbReference>
<feature type="transmembrane region" description="Helical" evidence="1">
    <location>
        <begin position="85"/>
        <end position="105"/>
    </location>
</feature>
<keyword evidence="1" id="KW-1133">Transmembrane helix</keyword>
<dbReference type="InterPro" id="IPR032508">
    <property type="entry name" value="FecR_C"/>
</dbReference>
<protein>
    <recommendedName>
        <fullName evidence="6">FecR family protein</fullName>
    </recommendedName>
</protein>
<dbReference type="Pfam" id="PF16344">
    <property type="entry name" value="FecR_C"/>
    <property type="match status" value="1"/>
</dbReference>
<dbReference type="AlphaFoldDB" id="A0A917IWR4"/>
<dbReference type="Pfam" id="PF04773">
    <property type="entry name" value="FecR"/>
    <property type="match status" value="1"/>
</dbReference>
<evidence type="ECO:0000313" key="5">
    <source>
        <dbReference type="Proteomes" id="UP000627292"/>
    </source>
</evidence>
<comment type="caution">
    <text evidence="4">The sequence shown here is derived from an EMBL/GenBank/DDBJ whole genome shotgun (WGS) entry which is preliminary data.</text>
</comment>
<sequence>MDPDSARLHTLFHLYTNATCTAEERHEYLQLVKQQQYADALQQLIQQQLEQTDAEGELNPARAAVILRSITGGGAGGKRIALRRWAPWLAAAVLLLAAAGVWLVYDGKEEQGGQPPVADNNDIQPGANKALLTLADGTVVALDSAGNQVIQQGAVAIRQQAGSLQYDVQEGKAATGTNLLTTPRGGQFRIVLPDGTKVWLNAESSIKYPVVFAGKERRVTVTGEAYFEVAARADMPFMVDAGRHTALQVLGTRFNINSYDNEPALVATLLQGSIKLMQTLPDAPAPLILRPGEQVAVQQRPGSKMQADTARVMAWKNGVFNLDGVDIKELMRQLERWYDIRVVYAQQPPDIRLFGKISRNKTLNNFLKALEDYEVKFKRQGNTLIVLPGA</sequence>
<dbReference type="RefSeq" id="WP_188951505.1">
    <property type="nucleotide sequence ID" value="NZ_BMIB01000002.1"/>
</dbReference>
<dbReference type="PANTHER" id="PTHR30273:SF2">
    <property type="entry name" value="PROTEIN FECR"/>
    <property type="match status" value="1"/>
</dbReference>
<feature type="domain" description="Protein FecR C-terminal" evidence="3">
    <location>
        <begin position="320"/>
        <end position="386"/>
    </location>
</feature>
<evidence type="ECO:0008006" key="6">
    <source>
        <dbReference type="Google" id="ProtNLM"/>
    </source>
</evidence>
<keyword evidence="1" id="KW-0812">Transmembrane</keyword>
<keyword evidence="5" id="KW-1185">Reference proteome</keyword>
<dbReference type="InterPro" id="IPR006860">
    <property type="entry name" value="FecR"/>
</dbReference>
<dbReference type="GO" id="GO:0016989">
    <property type="term" value="F:sigma factor antagonist activity"/>
    <property type="evidence" value="ECO:0007669"/>
    <property type="project" value="TreeGrafter"/>
</dbReference>
<evidence type="ECO:0000256" key="1">
    <source>
        <dbReference type="SAM" id="Phobius"/>
    </source>
</evidence>
<dbReference type="Proteomes" id="UP000627292">
    <property type="component" value="Unassembled WGS sequence"/>
</dbReference>
<keyword evidence="1" id="KW-0472">Membrane</keyword>